<evidence type="ECO:0000313" key="2">
    <source>
        <dbReference type="Proteomes" id="UP000006514"/>
    </source>
</evidence>
<gene>
    <name evidence="1" type="ORF">AURDEDRAFT_45361</name>
</gene>
<feature type="non-terminal residue" evidence="1">
    <location>
        <position position="61"/>
    </location>
</feature>
<keyword evidence="2" id="KW-1185">Reference proteome</keyword>
<feature type="non-terminal residue" evidence="1">
    <location>
        <position position="1"/>
    </location>
</feature>
<dbReference type="EMBL" id="JH688760">
    <property type="protein sequence ID" value="EJD32660.1"/>
    <property type="molecule type" value="Genomic_DNA"/>
</dbReference>
<dbReference type="OMA" id="MFKSTAN"/>
<name>J0WLK7_AURST</name>
<reference evidence="2" key="1">
    <citation type="journal article" date="2012" name="Science">
        <title>The Paleozoic origin of enzymatic lignin decomposition reconstructed from 31 fungal genomes.</title>
        <authorList>
            <person name="Floudas D."/>
            <person name="Binder M."/>
            <person name="Riley R."/>
            <person name="Barry K."/>
            <person name="Blanchette R.A."/>
            <person name="Henrissat B."/>
            <person name="Martinez A.T."/>
            <person name="Otillar R."/>
            <person name="Spatafora J.W."/>
            <person name="Yadav J.S."/>
            <person name="Aerts A."/>
            <person name="Benoit I."/>
            <person name="Boyd A."/>
            <person name="Carlson A."/>
            <person name="Copeland A."/>
            <person name="Coutinho P.M."/>
            <person name="de Vries R.P."/>
            <person name="Ferreira P."/>
            <person name="Findley K."/>
            <person name="Foster B."/>
            <person name="Gaskell J."/>
            <person name="Glotzer D."/>
            <person name="Gorecki P."/>
            <person name="Heitman J."/>
            <person name="Hesse C."/>
            <person name="Hori C."/>
            <person name="Igarashi K."/>
            <person name="Jurgens J.A."/>
            <person name="Kallen N."/>
            <person name="Kersten P."/>
            <person name="Kohler A."/>
            <person name="Kuees U."/>
            <person name="Kumar T.K.A."/>
            <person name="Kuo A."/>
            <person name="LaButti K."/>
            <person name="Larrondo L.F."/>
            <person name="Lindquist E."/>
            <person name="Ling A."/>
            <person name="Lombard V."/>
            <person name="Lucas S."/>
            <person name="Lundell T."/>
            <person name="Martin R."/>
            <person name="McLaughlin D.J."/>
            <person name="Morgenstern I."/>
            <person name="Morin E."/>
            <person name="Murat C."/>
            <person name="Nagy L.G."/>
            <person name="Nolan M."/>
            <person name="Ohm R.A."/>
            <person name="Patyshakuliyeva A."/>
            <person name="Rokas A."/>
            <person name="Ruiz-Duenas F.J."/>
            <person name="Sabat G."/>
            <person name="Salamov A."/>
            <person name="Samejima M."/>
            <person name="Schmutz J."/>
            <person name="Slot J.C."/>
            <person name="St John F."/>
            <person name="Stenlid J."/>
            <person name="Sun H."/>
            <person name="Sun S."/>
            <person name="Syed K."/>
            <person name="Tsang A."/>
            <person name="Wiebenga A."/>
            <person name="Young D."/>
            <person name="Pisabarro A."/>
            <person name="Eastwood D.C."/>
            <person name="Martin F."/>
            <person name="Cullen D."/>
            <person name="Grigoriev I.V."/>
            <person name="Hibbett D.S."/>
        </authorList>
    </citation>
    <scope>NUCLEOTIDE SEQUENCE [LARGE SCALE GENOMIC DNA]</scope>
    <source>
        <strain evidence="2">TFB10046</strain>
    </source>
</reference>
<organism evidence="1 2">
    <name type="scientific">Auricularia subglabra (strain TFB-10046 / SS5)</name>
    <name type="common">White-rot fungus</name>
    <name type="synonym">Auricularia delicata (strain TFB10046)</name>
    <dbReference type="NCBI Taxonomy" id="717982"/>
    <lineage>
        <taxon>Eukaryota</taxon>
        <taxon>Fungi</taxon>
        <taxon>Dikarya</taxon>
        <taxon>Basidiomycota</taxon>
        <taxon>Agaricomycotina</taxon>
        <taxon>Agaricomycetes</taxon>
        <taxon>Auriculariales</taxon>
        <taxon>Auriculariaceae</taxon>
        <taxon>Auricularia</taxon>
    </lineage>
</organism>
<proteinExistence type="predicted"/>
<dbReference type="AlphaFoldDB" id="J0WLK7"/>
<dbReference type="Proteomes" id="UP000006514">
    <property type="component" value="Unassembled WGS sequence"/>
</dbReference>
<protein>
    <submittedName>
        <fullName evidence="1">Uncharacterized protein</fullName>
    </submittedName>
</protein>
<sequence length="61" mass="6802">CLNLPLHLRYREENLYLAGIVPGPNAPSLDQLNHLLVPLVDDFCTAWEGLMFKSTANHRGG</sequence>
<dbReference type="KEGG" id="adl:AURDEDRAFT_45361"/>
<dbReference type="OrthoDB" id="3269001at2759"/>
<dbReference type="InParanoid" id="J0WLK7"/>
<evidence type="ECO:0000313" key="1">
    <source>
        <dbReference type="EMBL" id="EJD32660.1"/>
    </source>
</evidence>
<accession>J0WLK7</accession>